<dbReference type="Proteomes" id="UP001239680">
    <property type="component" value="Unassembled WGS sequence"/>
</dbReference>
<feature type="region of interest" description="Disordered" evidence="1">
    <location>
        <begin position="1"/>
        <end position="29"/>
    </location>
</feature>
<comment type="caution">
    <text evidence="2">The sequence shown here is derived from an EMBL/GenBank/DDBJ whole genome shotgun (WGS) entry which is preliminary data.</text>
</comment>
<dbReference type="RefSeq" id="WP_306679629.1">
    <property type="nucleotide sequence ID" value="NZ_JAVDBT010000005.1"/>
</dbReference>
<gene>
    <name evidence="2" type="ORF">Q9295_06085</name>
</gene>
<evidence type="ECO:0000313" key="3">
    <source>
        <dbReference type="Proteomes" id="UP001239680"/>
    </source>
</evidence>
<protein>
    <submittedName>
        <fullName evidence="2">Uncharacterized protein</fullName>
    </submittedName>
</protein>
<sequence>MSAHDQNLPKAAAAAAATEAAQPQKQPSASVAQALEQMYGYFNRRG</sequence>
<evidence type="ECO:0000313" key="2">
    <source>
        <dbReference type="EMBL" id="MDQ2065932.1"/>
    </source>
</evidence>
<organism evidence="2 3">
    <name type="scientific">Pseudogemmobacter lacusdianii</name>
    <dbReference type="NCBI Taxonomy" id="3069608"/>
    <lineage>
        <taxon>Bacteria</taxon>
        <taxon>Pseudomonadati</taxon>
        <taxon>Pseudomonadota</taxon>
        <taxon>Alphaproteobacteria</taxon>
        <taxon>Rhodobacterales</taxon>
        <taxon>Paracoccaceae</taxon>
        <taxon>Pseudogemmobacter</taxon>
    </lineage>
</organism>
<accession>A0ABU0VW06</accession>
<dbReference type="EMBL" id="JAVDBT010000005">
    <property type="protein sequence ID" value="MDQ2065932.1"/>
    <property type="molecule type" value="Genomic_DNA"/>
</dbReference>
<proteinExistence type="predicted"/>
<reference evidence="2 3" key="1">
    <citation type="submission" date="2023-08" db="EMBL/GenBank/DDBJ databases">
        <title>Characterization of two Paracoccaceae strains isolated from Phycosphere and proposal of Xinfangfangia lacusdiani sp. nov.</title>
        <authorList>
            <person name="Deng Y."/>
            <person name="Zhang Y.Q."/>
        </authorList>
    </citation>
    <scope>NUCLEOTIDE SEQUENCE [LARGE SCALE GENOMIC DNA]</scope>
    <source>
        <strain evidence="2 3">CPCC 101601</strain>
    </source>
</reference>
<name>A0ABU0VW06_9RHOB</name>
<evidence type="ECO:0000256" key="1">
    <source>
        <dbReference type="SAM" id="MobiDB-lite"/>
    </source>
</evidence>
<feature type="compositionally biased region" description="Low complexity" evidence="1">
    <location>
        <begin position="11"/>
        <end position="21"/>
    </location>
</feature>
<keyword evidence="3" id="KW-1185">Reference proteome</keyword>